<organism evidence="1 2">
    <name type="scientific">Candidatus Gottesmanbacteria bacterium RIFCSPLOWO2_01_FULL_39_12b</name>
    <dbReference type="NCBI Taxonomy" id="1798388"/>
    <lineage>
        <taxon>Bacteria</taxon>
        <taxon>Candidatus Gottesmaniibacteriota</taxon>
    </lineage>
</organism>
<name>A0A1F6AMV7_9BACT</name>
<gene>
    <name evidence="1" type="ORF">A2960_05725</name>
</gene>
<proteinExistence type="predicted"/>
<evidence type="ECO:0000313" key="1">
    <source>
        <dbReference type="EMBL" id="OGG26025.1"/>
    </source>
</evidence>
<reference evidence="1 2" key="1">
    <citation type="journal article" date="2016" name="Nat. Commun.">
        <title>Thousands of microbial genomes shed light on interconnected biogeochemical processes in an aquifer system.</title>
        <authorList>
            <person name="Anantharaman K."/>
            <person name="Brown C.T."/>
            <person name="Hug L.A."/>
            <person name="Sharon I."/>
            <person name="Castelle C.J."/>
            <person name="Probst A.J."/>
            <person name="Thomas B.C."/>
            <person name="Singh A."/>
            <person name="Wilkins M.J."/>
            <person name="Karaoz U."/>
            <person name="Brodie E.L."/>
            <person name="Williams K.H."/>
            <person name="Hubbard S.S."/>
            <person name="Banfield J.F."/>
        </authorList>
    </citation>
    <scope>NUCLEOTIDE SEQUENCE [LARGE SCALE GENOMIC DNA]</scope>
</reference>
<comment type="caution">
    <text evidence="1">The sequence shown here is derived from an EMBL/GenBank/DDBJ whole genome shotgun (WGS) entry which is preliminary data.</text>
</comment>
<dbReference type="InterPro" id="IPR022148">
    <property type="entry name" value="CopG_antitoxin"/>
</dbReference>
<dbReference type="EMBL" id="MFJR01000014">
    <property type="protein sequence ID" value="OGG26025.1"/>
    <property type="molecule type" value="Genomic_DNA"/>
</dbReference>
<dbReference type="AlphaFoldDB" id="A0A1F6AMV7"/>
<dbReference type="Pfam" id="PF12441">
    <property type="entry name" value="CopG_antitoxin"/>
    <property type="match status" value="1"/>
</dbReference>
<accession>A0A1F6AMV7</accession>
<evidence type="ECO:0000313" key="2">
    <source>
        <dbReference type="Proteomes" id="UP000176609"/>
    </source>
</evidence>
<evidence type="ECO:0008006" key="3">
    <source>
        <dbReference type="Google" id="ProtNLM"/>
    </source>
</evidence>
<dbReference type="Proteomes" id="UP000176609">
    <property type="component" value="Unassembled WGS sequence"/>
</dbReference>
<protein>
    <recommendedName>
        <fullName evidence="3">Antitoxin</fullName>
    </recommendedName>
</protein>
<sequence>MKNNKLNKIKLDKYEKSLEDALERGEFVRVGDFEKSKKSLIEAAQNTVELQRTKRITLRVKNSDLLKVKFKAQKHQIPYQRLINALIHQYAEGLTHIII</sequence>